<comment type="similarity">
    <text evidence="15 18">Belongs to the ABC transporter superfamily. UvrA family.</text>
</comment>
<reference evidence="21" key="1">
    <citation type="submission" date="2016-10" db="EMBL/GenBank/DDBJ databases">
        <authorList>
            <person name="Varghese N."/>
            <person name="Submissions S."/>
        </authorList>
    </citation>
    <scope>NUCLEOTIDE SEQUENCE [LARGE SCALE GENOMIC DNA]</scope>
    <source>
        <strain evidence="21">LMG 26383,CCUG 61248,R- 45681</strain>
    </source>
</reference>
<dbReference type="GO" id="GO:0005737">
    <property type="term" value="C:cytoplasm"/>
    <property type="evidence" value="ECO:0007669"/>
    <property type="project" value="UniProtKB-SubCell"/>
</dbReference>
<evidence type="ECO:0000256" key="3">
    <source>
        <dbReference type="ARBA" id="ARBA00022723"/>
    </source>
</evidence>
<evidence type="ECO:0000256" key="9">
    <source>
        <dbReference type="ARBA" id="ARBA00022833"/>
    </source>
</evidence>
<keyword evidence="12 18" id="KW-0238">DNA-binding</keyword>
<dbReference type="GO" id="GO:0003677">
    <property type="term" value="F:DNA binding"/>
    <property type="evidence" value="ECO:0007669"/>
    <property type="project" value="UniProtKB-UniRule"/>
</dbReference>
<keyword evidence="4 18" id="KW-0677">Repeat</keyword>
<dbReference type="GO" id="GO:0009381">
    <property type="term" value="F:excinuclease ABC activity"/>
    <property type="evidence" value="ECO:0007669"/>
    <property type="project" value="UniProtKB-UniRule"/>
</dbReference>
<feature type="domain" description="ABC transporter" evidence="19">
    <location>
        <begin position="645"/>
        <end position="973"/>
    </location>
</feature>
<keyword evidence="3 18" id="KW-0479">Metal-binding</keyword>
<evidence type="ECO:0000259" key="19">
    <source>
        <dbReference type="PROSITE" id="PS50893"/>
    </source>
</evidence>
<keyword evidence="8 18" id="KW-0863">Zinc-finger</keyword>
<feature type="binding site" evidence="18">
    <location>
        <begin position="677"/>
        <end position="684"/>
    </location>
    <ligand>
        <name>ATP</name>
        <dbReference type="ChEBI" id="CHEBI:30616"/>
    </ligand>
</feature>
<evidence type="ECO:0000313" key="21">
    <source>
        <dbReference type="Proteomes" id="UP000199664"/>
    </source>
</evidence>
<sequence length="991" mass="109289">MARKTTLAEQAATLEDMFDRKSAQDSAADRNARVISVRGAREHNLKNVDLAIPRDKLVVFTGLSGSGKSSLAFDTIYAEGQRRYVESLSAYARQFLEMMQKPDVDQIDGLSPAISIEQKTTSKNPRSTVGTVTEIHDYMRLLWARAGIPYSPATGLPIESQTVQQMVDRLVELPEKTRGYLLAPVVRGRKGEFRKEMADWLKRGFQRVKVNGEFYEIPDAPALDKKFKHDIDVVVDRIVIRPDLGARLADSLEQALDLADGIAVFEYADEKEENGEAKRVTFSSKFACPVSGFTIPEIEPRLFSFNNPFGACPACDGLGHEMRIDPEMIVPDHSLSLKKGAIAPWAKSTSPYYGQTLDALARHFGFSTTKPWSELPQSARDAILFGTGTEAVRMAYNDGLRAYEVKKPFEGVITNMERRWKETESDWAREEIGRFMSETPCAACNGFRLKPEALAVKIDMRHIGEISQLSVKDALAWVSALPSRLSAKQNEIAPRILKEIRDRLTFLLDVGLEYLTLARGSRTLSGGESQRIRLASQIGSGLTGVLYVLDEPSIGLHQRDNERLLGTLRRLRDLGNTVIVVEHDEDAILTADYVVDVGPGAGIHGGEIVSKGTPQDILADPNSLTGKYLTGEMSVPVPAKRRKPQKGRSLKIVGARGNNLKDVTVDIPLGLFTCITGVSGGGKSTLVIDTLYKAIARKLNGSIEHPAPHDRIEGMEHLDKVIDIDQSPIGRTPRSNPATYTGAFTPTREWFAGLPEAKARGYQAGRFSFNVKGGRCEACQGDGVIKIEMHFLPDVYVTCDVCKGKRYDRETLEVKYRDRSIADVLDMTVEEAKDLFKAVPSIRDKMVTLARVGLDYVKVGQQATTLSGGEAQRVKLSKELSKRATGRTLYILDEPTTGLHFHDVAKLMEVLHELVEQGNSVVVIEHNLEVIKTADWIIDMGPEGGDGGGEVVAQGTPEDVVRIGKGHTARFLKEVLERRPLKGKGARQAAE</sequence>
<proteinExistence type="inferred from homology"/>
<protein>
    <recommendedName>
        <fullName evidence="16 18">UvrABC system protein A</fullName>
        <shortName evidence="18">UvrA protein</shortName>
    </recommendedName>
    <alternativeName>
        <fullName evidence="17 18">Excinuclease ABC subunit A</fullName>
    </alternativeName>
</protein>
<dbReference type="PROSITE" id="PS00211">
    <property type="entry name" value="ABC_TRANSPORTER_1"/>
    <property type="match status" value="2"/>
</dbReference>
<dbReference type="NCBIfam" id="TIGR00630">
    <property type="entry name" value="uvra"/>
    <property type="match status" value="1"/>
</dbReference>
<feature type="binding site" evidence="18">
    <location>
        <begin position="62"/>
        <end position="69"/>
    </location>
    <ligand>
        <name>ATP</name>
        <dbReference type="ChEBI" id="CHEBI:30616"/>
    </ligand>
</feature>
<evidence type="ECO:0000256" key="18">
    <source>
        <dbReference type="HAMAP-Rule" id="MF_00205"/>
    </source>
</evidence>
<dbReference type="Gene3D" id="1.10.8.280">
    <property type="entry name" value="ABC transporter ATPase domain-like"/>
    <property type="match status" value="1"/>
</dbReference>
<organism evidence="20 21">
    <name type="scientific">Bosea lupini</name>
    <dbReference type="NCBI Taxonomy" id="1036779"/>
    <lineage>
        <taxon>Bacteria</taxon>
        <taxon>Pseudomonadati</taxon>
        <taxon>Pseudomonadota</taxon>
        <taxon>Alphaproteobacteria</taxon>
        <taxon>Hyphomicrobiales</taxon>
        <taxon>Boseaceae</taxon>
        <taxon>Bosea</taxon>
    </lineage>
</organism>
<dbReference type="GO" id="GO:0009432">
    <property type="term" value="P:SOS response"/>
    <property type="evidence" value="ECO:0007669"/>
    <property type="project" value="UniProtKB-UniRule"/>
</dbReference>
<keyword evidence="21" id="KW-1185">Reference proteome</keyword>
<name>A0A1H7HXC9_9HYPH</name>
<dbReference type="Pfam" id="PF17755">
    <property type="entry name" value="UvrA_DNA-bind"/>
    <property type="match status" value="1"/>
</dbReference>
<dbReference type="Proteomes" id="UP000199664">
    <property type="component" value="Unassembled WGS sequence"/>
</dbReference>
<evidence type="ECO:0000256" key="17">
    <source>
        <dbReference type="ARBA" id="ARBA00042156"/>
    </source>
</evidence>
<evidence type="ECO:0000313" key="20">
    <source>
        <dbReference type="EMBL" id="SEK54808.1"/>
    </source>
</evidence>
<feature type="zinc finger region" description="C4-type" evidence="18">
    <location>
        <begin position="776"/>
        <end position="802"/>
    </location>
</feature>
<dbReference type="CDD" id="cd03271">
    <property type="entry name" value="ABC_UvrA_II"/>
    <property type="match status" value="1"/>
</dbReference>
<dbReference type="STRING" id="1036779.SAMN04515666_101793"/>
<dbReference type="NCBIfam" id="NF001503">
    <property type="entry name" value="PRK00349.1"/>
    <property type="match status" value="1"/>
</dbReference>
<evidence type="ECO:0000256" key="13">
    <source>
        <dbReference type="ARBA" id="ARBA00023204"/>
    </source>
</evidence>
<evidence type="ECO:0000256" key="16">
    <source>
        <dbReference type="ARBA" id="ARBA00039316"/>
    </source>
</evidence>
<evidence type="ECO:0000256" key="8">
    <source>
        <dbReference type="ARBA" id="ARBA00022771"/>
    </source>
</evidence>
<evidence type="ECO:0000256" key="12">
    <source>
        <dbReference type="ARBA" id="ARBA00023125"/>
    </source>
</evidence>
<dbReference type="EMBL" id="FOAN01000001">
    <property type="protein sequence ID" value="SEK54808.1"/>
    <property type="molecule type" value="Genomic_DNA"/>
</dbReference>
<keyword evidence="14 18" id="KW-0742">SOS response</keyword>
<keyword evidence="10 18" id="KW-0067">ATP-binding</keyword>
<dbReference type="FunFam" id="1.20.1580.10:FF:000002">
    <property type="entry name" value="UvrABC system protein A"/>
    <property type="match status" value="1"/>
</dbReference>
<keyword evidence="11 18" id="KW-0267">Excision nuclease</keyword>
<keyword evidence="5 18" id="KW-0547">Nucleotide-binding</keyword>
<dbReference type="PANTHER" id="PTHR43152:SF3">
    <property type="entry name" value="UVRABC SYSTEM PROTEIN A"/>
    <property type="match status" value="1"/>
</dbReference>
<comment type="function">
    <text evidence="18">The UvrABC repair system catalyzes the recognition and processing of DNA lesions. UvrA is an ATPase and a DNA-binding protein. A damage recognition complex composed of 2 UvrA and 2 UvrB subunits scans DNA for abnormalities. When the presence of a lesion has been verified by UvrB, the UvrA molecules dissociate.</text>
</comment>
<keyword evidence="2 18" id="KW-0963">Cytoplasm</keyword>
<dbReference type="Gene3D" id="1.20.1580.10">
    <property type="entry name" value="ABC transporter ATPase like domain"/>
    <property type="match status" value="3"/>
</dbReference>
<evidence type="ECO:0000256" key="6">
    <source>
        <dbReference type="ARBA" id="ARBA00022763"/>
    </source>
</evidence>
<dbReference type="AlphaFoldDB" id="A0A1H7HXC9"/>
<dbReference type="HAMAP" id="MF_00205">
    <property type="entry name" value="UvrA"/>
    <property type="match status" value="1"/>
</dbReference>
<evidence type="ECO:0000256" key="1">
    <source>
        <dbReference type="ARBA" id="ARBA00004496"/>
    </source>
</evidence>
<dbReference type="CDD" id="cd03270">
    <property type="entry name" value="ABC_UvrA_I"/>
    <property type="match status" value="1"/>
</dbReference>
<comment type="caution">
    <text evidence="18">Lacks conserved residue(s) required for the propagation of feature annotation.</text>
</comment>
<dbReference type="GO" id="GO:0005524">
    <property type="term" value="F:ATP binding"/>
    <property type="evidence" value="ECO:0007669"/>
    <property type="project" value="UniProtKB-UniRule"/>
</dbReference>
<dbReference type="InterPro" id="IPR017871">
    <property type="entry name" value="ABC_transporter-like_CS"/>
</dbReference>
<evidence type="ECO:0000256" key="10">
    <source>
        <dbReference type="ARBA" id="ARBA00022840"/>
    </source>
</evidence>
<dbReference type="InterPro" id="IPR027417">
    <property type="entry name" value="P-loop_NTPase"/>
</dbReference>
<comment type="subcellular location">
    <subcellularLocation>
        <location evidence="1 18">Cytoplasm</location>
    </subcellularLocation>
</comment>
<dbReference type="OrthoDB" id="9809851at2"/>
<dbReference type="FunFam" id="3.40.50.300:FF:000028">
    <property type="entry name" value="UvrABC system protein A"/>
    <property type="match status" value="1"/>
</dbReference>
<dbReference type="Pfam" id="PF17760">
    <property type="entry name" value="UvrA_inter"/>
    <property type="match status" value="1"/>
</dbReference>
<evidence type="ECO:0000256" key="14">
    <source>
        <dbReference type="ARBA" id="ARBA00023236"/>
    </source>
</evidence>
<dbReference type="Gene3D" id="3.30.190.20">
    <property type="match status" value="1"/>
</dbReference>
<keyword evidence="9 18" id="KW-0862">Zinc</keyword>
<evidence type="ECO:0000256" key="7">
    <source>
        <dbReference type="ARBA" id="ARBA00022769"/>
    </source>
</evidence>
<dbReference type="GO" id="GO:0009380">
    <property type="term" value="C:excinuclease repair complex"/>
    <property type="evidence" value="ECO:0007669"/>
    <property type="project" value="InterPro"/>
</dbReference>
<evidence type="ECO:0000256" key="15">
    <source>
        <dbReference type="ARBA" id="ARBA00038000"/>
    </source>
</evidence>
<keyword evidence="13 18" id="KW-0234">DNA repair</keyword>
<evidence type="ECO:0000256" key="11">
    <source>
        <dbReference type="ARBA" id="ARBA00022881"/>
    </source>
</evidence>
<dbReference type="GO" id="GO:0008270">
    <property type="term" value="F:zinc ion binding"/>
    <property type="evidence" value="ECO:0007669"/>
    <property type="project" value="UniProtKB-UniRule"/>
</dbReference>
<dbReference type="GO" id="GO:0016887">
    <property type="term" value="F:ATP hydrolysis activity"/>
    <property type="evidence" value="ECO:0007669"/>
    <property type="project" value="InterPro"/>
</dbReference>
<dbReference type="GO" id="GO:0006289">
    <property type="term" value="P:nucleotide-excision repair"/>
    <property type="evidence" value="ECO:0007669"/>
    <property type="project" value="UniProtKB-UniRule"/>
</dbReference>
<dbReference type="SUPFAM" id="SSF52540">
    <property type="entry name" value="P-loop containing nucleoside triphosphate hydrolases"/>
    <property type="match status" value="2"/>
</dbReference>
<dbReference type="InterPro" id="IPR003439">
    <property type="entry name" value="ABC_transporter-like_ATP-bd"/>
</dbReference>
<evidence type="ECO:0000256" key="4">
    <source>
        <dbReference type="ARBA" id="ARBA00022737"/>
    </source>
</evidence>
<gene>
    <name evidence="18" type="primary">uvrA</name>
    <name evidence="20" type="ORF">SAMN04515666_101793</name>
</gene>
<keyword evidence="7 18" id="KW-0228">DNA excision</keyword>
<dbReference type="PANTHER" id="PTHR43152">
    <property type="entry name" value="UVRABC SYSTEM PROTEIN A"/>
    <property type="match status" value="1"/>
</dbReference>
<evidence type="ECO:0000256" key="2">
    <source>
        <dbReference type="ARBA" id="ARBA00022490"/>
    </source>
</evidence>
<evidence type="ECO:0000256" key="5">
    <source>
        <dbReference type="ARBA" id="ARBA00022741"/>
    </source>
</evidence>
<dbReference type="PROSITE" id="PS50893">
    <property type="entry name" value="ABC_TRANSPORTER_2"/>
    <property type="match status" value="2"/>
</dbReference>
<keyword evidence="6 18" id="KW-0227">DNA damage</keyword>
<dbReference type="InterPro" id="IPR041102">
    <property type="entry name" value="UvrA_inter"/>
</dbReference>
<feature type="domain" description="ABC transporter" evidence="19">
    <location>
        <begin position="400"/>
        <end position="630"/>
    </location>
</feature>
<dbReference type="InterPro" id="IPR004602">
    <property type="entry name" value="UvrA"/>
</dbReference>
<accession>A0A1H7HXC9</accession>
<dbReference type="Gene3D" id="3.40.50.300">
    <property type="entry name" value="P-loop containing nucleotide triphosphate hydrolases"/>
    <property type="match status" value="3"/>
</dbReference>
<dbReference type="InterPro" id="IPR041552">
    <property type="entry name" value="UvrA_DNA-bd"/>
</dbReference>
<comment type="subunit">
    <text evidence="18">Forms a heterotetramer with UvrB during the search for lesions.</text>
</comment>